<name>A0A517QYP9_9PLAN</name>
<gene>
    <name evidence="4" type="primary">iolG_5</name>
    <name evidence="4" type="ORF">Pan189_11420</name>
</gene>
<dbReference type="AlphaFoldDB" id="A0A517QYP9"/>
<sequence length="425" mass="48238">MESELNAKNDESIPEPTDAGHIDGSDLIRVGLVGCGGRGSGAALQALNTEGPVQLVAMADLFEDRLNSAVKHLGARMATRPERFDVPPERQFSGFDGIDRVLECDVDVVLLTTPPGFRPEHFEKAVAAKKHIFMEKPVATDIFGIKRVMTAAQKAKKHQLRIGVGFQQRHHPSYIEAAKRLRDGVIGRPLFWKAYYNSFGVWEPRRTRQQCRNELEYQQRNWYYYTWLSGDHLVEQHIHQIDAVCWFQGAYPERARGMGGRQVRTAPRYGQIYDHFNIDYEFADGTHYISQCRHNPSTWTKVGTACQGTNGSFETVRYRECRFFTNGKKSRVKSVANAYQLEHDALFAAIRDNRLHHEIEYGAQSTLTAILGRMAAYTGRELSIRDVLASEEQLVPNTVDWSTDPPIAPDEQGRYPVPMPGIYHI</sequence>
<dbReference type="GO" id="GO:0000166">
    <property type="term" value="F:nucleotide binding"/>
    <property type="evidence" value="ECO:0007669"/>
    <property type="project" value="InterPro"/>
</dbReference>
<accession>A0A517QYP9</accession>
<feature type="domain" description="GFO/IDH/MocA-like oxidoreductase" evidence="3">
    <location>
        <begin position="175"/>
        <end position="313"/>
    </location>
</feature>
<feature type="compositionally biased region" description="Basic and acidic residues" evidence="1">
    <location>
        <begin position="1"/>
        <end position="11"/>
    </location>
</feature>
<evidence type="ECO:0000256" key="1">
    <source>
        <dbReference type="SAM" id="MobiDB-lite"/>
    </source>
</evidence>
<dbReference type="Pfam" id="PF01408">
    <property type="entry name" value="GFO_IDH_MocA"/>
    <property type="match status" value="1"/>
</dbReference>
<dbReference type="SUPFAM" id="SSF55347">
    <property type="entry name" value="Glyceraldehyde-3-phosphate dehydrogenase-like, C-terminal domain"/>
    <property type="match status" value="1"/>
</dbReference>
<dbReference type="OrthoDB" id="253515at2"/>
<feature type="domain" description="Gfo/Idh/MocA-like oxidoreductase N-terminal" evidence="2">
    <location>
        <begin position="28"/>
        <end position="157"/>
    </location>
</feature>
<proteinExistence type="predicted"/>
<dbReference type="EC" id="1.1.1.18" evidence="4"/>
<dbReference type="Gene3D" id="3.40.50.720">
    <property type="entry name" value="NAD(P)-binding Rossmann-like Domain"/>
    <property type="match status" value="1"/>
</dbReference>
<evidence type="ECO:0000313" key="5">
    <source>
        <dbReference type="Proteomes" id="UP000317318"/>
    </source>
</evidence>
<organism evidence="4 5">
    <name type="scientific">Stratiformator vulcanicus</name>
    <dbReference type="NCBI Taxonomy" id="2527980"/>
    <lineage>
        <taxon>Bacteria</taxon>
        <taxon>Pseudomonadati</taxon>
        <taxon>Planctomycetota</taxon>
        <taxon>Planctomycetia</taxon>
        <taxon>Planctomycetales</taxon>
        <taxon>Planctomycetaceae</taxon>
        <taxon>Stratiformator</taxon>
    </lineage>
</organism>
<dbReference type="InterPro" id="IPR055170">
    <property type="entry name" value="GFO_IDH_MocA-like_dom"/>
</dbReference>
<dbReference type="InterPro" id="IPR000683">
    <property type="entry name" value="Gfo/Idh/MocA-like_OxRdtase_N"/>
</dbReference>
<dbReference type="Proteomes" id="UP000317318">
    <property type="component" value="Chromosome"/>
</dbReference>
<dbReference type="EMBL" id="CP036268">
    <property type="protein sequence ID" value="QDT36779.1"/>
    <property type="molecule type" value="Genomic_DNA"/>
</dbReference>
<evidence type="ECO:0000259" key="2">
    <source>
        <dbReference type="Pfam" id="PF01408"/>
    </source>
</evidence>
<dbReference type="InterPro" id="IPR050463">
    <property type="entry name" value="Gfo/Idh/MocA_oxidrdct_glycsds"/>
</dbReference>
<dbReference type="RefSeq" id="WP_145362956.1">
    <property type="nucleotide sequence ID" value="NZ_CP036268.1"/>
</dbReference>
<dbReference type="Gene3D" id="3.30.360.10">
    <property type="entry name" value="Dihydrodipicolinate Reductase, domain 2"/>
    <property type="match status" value="1"/>
</dbReference>
<dbReference type="PANTHER" id="PTHR43818">
    <property type="entry name" value="BCDNA.GH03377"/>
    <property type="match status" value="1"/>
</dbReference>
<dbReference type="KEGG" id="svp:Pan189_11420"/>
<feature type="region of interest" description="Disordered" evidence="1">
    <location>
        <begin position="1"/>
        <end position="22"/>
    </location>
</feature>
<evidence type="ECO:0000259" key="3">
    <source>
        <dbReference type="Pfam" id="PF22725"/>
    </source>
</evidence>
<dbReference type="GO" id="GO:0050112">
    <property type="term" value="F:inositol 2-dehydrogenase (NAD+) activity"/>
    <property type="evidence" value="ECO:0007669"/>
    <property type="project" value="UniProtKB-EC"/>
</dbReference>
<keyword evidence="4" id="KW-0560">Oxidoreductase</keyword>
<evidence type="ECO:0000313" key="4">
    <source>
        <dbReference type="EMBL" id="QDT36779.1"/>
    </source>
</evidence>
<dbReference type="InterPro" id="IPR036291">
    <property type="entry name" value="NAD(P)-bd_dom_sf"/>
</dbReference>
<dbReference type="PANTHER" id="PTHR43818:SF5">
    <property type="entry name" value="OXIDOREDUCTASE FAMILY PROTEIN"/>
    <property type="match status" value="1"/>
</dbReference>
<reference evidence="4 5" key="1">
    <citation type="submission" date="2019-02" db="EMBL/GenBank/DDBJ databases">
        <title>Deep-cultivation of Planctomycetes and their phenomic and genomic characterization uncovers novel biology.</title>
        <authorList>
            <person name="Wiegand S."/>
            <person name="Jogler M."/>
            <person name="Boedeker C."/>
            <person name="Pinto D."/>
            <person name="Vollmers J."/>
            <person name="Rivas-Marin E."/>
            <person name="Kohn T."/>
            <person name="Peeters S.H."/>
            <person name="Heuer A."/>
            <person name="Rast P."/>
            <person name="Oberbeckmann S."/>
            <person name="Bunk B."/>
            <person name="Jeske O."/>
            <person name="Meyerdierks A."/>
            <person name="Storesund J.E."/>
            <person name="Kallscheuer N."/>
            <person name="Luecker S."/>
            <person name="Lage O.M."/>
            <person name="Pohl T."/>
            <person name="Merkel B.J."/>
            <person name="Hornburger P."/>
            <person name="Mueller R.-W."/>
            <person name="Bruemmer F."/>
            <person name="Labrenz M."/>
            <person name="Spormann A.M."/>
            <person name="Op den Camp H."/>
            <person name="Overmann J."/>
            <person name="Amann R."/>
            <person name="Jetten M.S.M."/>
            <person name="Mascher T."/>
            <person name="Medema M.H."/>
            <person name="Devos D.P."/>
            <person name="Kaster A.-K."/>
            <person name="Ovreas L."/>
            <person name="Rohde M."/>
            <person name="Galperin M.Y."/>
            <person name="Jogler C."/>
        </authorList>
    </citation>
    <scope>NUCLEOTIDE SEQUENCE [LARGE SCALE GENOMIC DNA]</scope>
    <source>
        <strain evidence="4 5">Pan189</strain>
    </source>
</reference>
<protein>
    <submittedName>
        <fullName evidence="4">Inositol 2-dehydrogenase</fullName>
        <ecNumber evidence="4">1.1.1.18</ecNumber>
    </submittedName>
</protein>
<dbReference type="Pfam" id="PF22725">
    <property type="entry name" value="GFO_IDH_MocA_C3"/>
    <property type="match status" value="1"/>
</dbReference>
<dbReference type="SUPFAM" id="SSF51735">
    <property type="entry name" value="NAD(P)-binding Rossmann-fold domains"/>
    <property type="match status" value="1"/>
</dbReference>
<keyword evidence="5" id="KW-1185">Reference proteome</keyword>